<dbReference type="GO" id="GO:0005634">
    <property type="term" value="C:nucleus"/>
    <property type="evidence" value="ECO:0007669"/>
    <property type="project" value="TreeGrafter"/>
</dbReference>
<dbReference type="GO" id="GO:0030332">
    <property type="term" value="F:cyclin binding"/>
    <property type="evidence" value="ECO:0007669"/>
    <property type="project" value="TreeGrafter"/>
</dbReference>
<dbReference type="EMBL" id="JNVN01001678">
    <property type="protein sequence ID" value="KHJ33001.1"/>
    <property type="molecule type" value="Genomic_DNA"/>
</dbReference>
<keyword evidence="1" id="KW-0378">Hydrolase</keyword>
<sequence>MAPTPCLIYAELLSNIRQISVLAALETPSNTSTKAKLSDDGQQFILLHNGTLQTLQLPGKSLSNFQLQMPALGSKELSWRLPWEVQNKDFSRHDSYMPEVPWPAKSMGTQTELSCRMCNETILERGIIKSWKDLPSEDWAEMMDFWHCHKPDDHKGCNSSNEDANNLKSFESNNNLVERAYGANSKISAQSKIGLVDITTFLLKNEDCSKIQCEKVK</sequence>
<dbReference type="GO" id="GO:0061630">
    <property type="term" value="F:ubiquitin protein ligase activity"/>
    <property type="evidence" value="ECO:0007669"/>
    <property type="project" value="TreeGrafter"/>
</dbReference>
<dbReference type="Pfam" id="PF09814">
    <property type="entry name" value="HECT_2"/>
    <property type="match status" value="1"/>
</dbReference>
<dbReference type="PANTHER" id="PTHR31531">
    <property type="entry name" value="E3 UBIQUITIN-PROTEIN LIGASE E3D FAMILY MEMBER"/>
    <property type="match status" value="1"/>
</dbReference>
<organism evidence="1 2">
    <name type="scientific">Uncinula necator</name>
    <name type="common">Grape powdery mildew</name>
    <dbReference type="NCBI Taxonomy" id="52586"/>
    <lineage>
        <taxon>Eukaryota</taxon>
        <taxon>Fungi</taxon>
        <taxon>Dikarya</taxon>
        <taxon>Ascomycota</taxon>
        <taxon>Pezizomycotina</taxon>
        <taxon>Leotiomycetes</taxon>
        <taxon>Erysiphales</taxon>
        <taxon>Erysiphaceae</taxon>
        <taxon>Erysiphe</taxon>
    </lineage>
</organism>
<keyword evidence="1" id="KW-0347">Helicase</keyword>
<keyword evidence="1" id="KW-0547">Nucleotide-binding</keyword>
<dbReference type="OMA" id="DHADHNH"/>
<dbReference type="HOGENOM" id="CLU_071320_1_0_1"/>
<dbReference type="GO" id="GO:0006513">
    <property type="term" value="P:protein monoubiquitination"/>
    <property type="evidence" value="ECO:0007669"/>
    <property type="project" value="TreeGrafter"/>
</dbReference>
<dbReference type="AlphaFoldDB" id="A0A0B1P7R7"/>
<name>A0A0B1P7R7_UNCNE</name>
<evidence type="ECO:0000313" key="1">
    <source>
        <dbReference type="EMBL" id="KHJ33001.1"/>
    </source>
</evidence>
<dbReference type="GO" id="GO:0043161">
    <property type="term" value="P:proteasome-mediated ubiquitin-dependent protein catabolic process"/>
    <property type="evidence" value="ECO:0007669"/>
    <property type="project" value="TreeGrafter"/>
</dbReference>
<keyword evidence="1" id="KW-0067">ATP-binding</keyword>
<keyword evidence="2" id="KW-1185">Reference proteome</keyword>
<dbReference type="PANTHER" id="PTHR31531:SF2">
    <property type="entry name" value="E3 UBIQUITIN-PROTEIN LIGASE E3D"/>
    <property type="match status" value="1"/>
</dbReference>
<dbReference type="GO" id="GO:0000151">
    <property type="term" value="C:ubiquitin ligase complex"/>
    <property type="evidence" value="ECO:0007669"/>
    <property type="project" value="TreeGrafter"/>
</dbReference>
<dbReference type="GO" id="GO:0031624">
    <property type="term" value="F:ubiquitin conjugating enzyme binding"/>
    <property type="evidence" value="ECO:0007669"/>
    <property type="project" value="TreeGrafter"/>
</dbReference>
<dbReference type="STRING" id="52586.A0A0B1P7R7"/>
<evidence type="ECO:0000313" key="2">
    <source>
        <dbReference type="Proteomes" id="UP000030854"/>
    </source>
</evidence>
<protein>
    <submittedName>
        <fullName evidence="1">Putative snf2 family helicase</fullName>
    </submittedName>
</protein>
<accession>A0A0B1P7R7</accession>
<dbReference type="InterPro" id="IPR019193">
    <property type="entry name" value="UBQ-conj_enz_E2-bd_prot"/>
</dbReference>
<reference evidence="1 2" key="1">
    <citation type="journal article" date="2014" name="BMC Genomics">
        <title>Adaptive genomic structural variation in the grape powdery mildew pathogen, Erysiphe necator.</title>
        <authorList>
            <person name="Jones L."/>
            <person name="Riaz S."/>
            <person name="Morales-Cruz A."/>
            <person name="Amrine K.C."/>
            <person name="McGuire B."/>
            <person name="Gubler W.D."/>
            <person name="Walker M.A."/>
            <person name="Cantu D."/>
        </authorList>
    </citation>
    <scope>NUCLEOTIDE SEQUENCE [LARGE SCALE GENOMIC DNA]</scope>
    <source>
        <strain evidence="2">c</strain>
    </source>
</reference>
<dbReference type="GO" id="GO:0000209">
    <property type="term" value="P:protein polyubiquitination"/>
    <property type="evidence" value="ECO:0007669"/>
    <property type="project" value="TreeGrafter"/>
</dbReference>
<dbReference type="Proteomes" id="UP000030854">
    <property type="component" value="Unassembled WGS sequence"/>
</dbReference>
<comment type="caution">
    <text evidence="1">The sequence shown here is derived from an EMBL/GenBank/DDBJ whole genome shotgun (WGS) entry which is preliminary data.</text>
</comment>
<dbReference type="GO" id="GO:0005829">
    <property type="term" value="C:cytosol"/>
    <property type="evidence" value="ECO:0007669"/>
    <property type="project" value="TreeGrafter"/>
</dbReference>
<proteinExistence type="predicted"/>
<gene>
    <name evidence="1" type="ORF">EV44_g6064</name>
</gene>
<dbReference type="GO" id="GO:0004386">
    <property type="term" value="F:helicase activity"/>
    <property type="evidence" value="ECO:0007669"/>
    <property type="project" value="UniProtKB-KW"/>
</dbReference>
<dbReference type="GO" id="GO:0051865">
    <property type="term" value="P:protein autoubiquitination"/>
    <property type="evidence" value="ECO:0007669"/>
    <property type="project" value="TreeGrafter"/>
</dbReference>